<organism evidence="2 3">
    <name type="scientific">Candidatus Methanodesulfokora washburnensis</name>
    <dbReference type="NCBI Taxonomy" id="2478471"/>
    <lineage>
        <taxon>Archaea</taxon>
        <taxon>Thermoproteota</taxon>
        <taxon>Candidatus Korarchaeia</taxon>
        <taxon>Candidatus Korarchaeia incertae sedis</taxon>
        <taxon>Candidatus Methanodesulfokora</taxon>
    </lineage>
</organism>
<proteinExistence type="predicted"/>
<keyword evidence="1" id="KW-0472">Membrane</keyword>
<dbReference type="CDD" id="cd01044">
    <property type="entry name" value="Ferritin_CCC1_N"/>
    <property type="match status" value="1"/>
</dbReference>
<gene>
    <name evidence="2" type="ORF">D6D85_01610</name>
</gene>
<dbReference type="OrthoDB" id="42847at2157"/>
<dbReference type="SUPFAM" id="SSF47240">
    <property type="entry name" value="Ferritin-like"/>
    <property type="match status" value="1"/>
</dbReference>
<dbReference type="RefSeq" id="WP_125670320.1">
    <property type="nucleotide sequence ID" value="NZ_RCOS01000025.1"/>
</dbReference>
<dbReference type="Proteomes" id="UP000277582">
    <property type="component" value="Unassembled WGS sequence"/>
</dbReference>
<protein>
    <submittedName>
        <fullName evidence="2">Rubrerythrin family protein</fullName>
    </submittedName>
</protein>
<feature type="transmembrane region" description="Helical" evidence="1">
    <location>
        <begin position="234"/>
        <end position="254"/>
    </location>
</feature>
<name>A0A3R9PJC1_9CREN</name>
<dbReference type="InterPro" id="IPR039376">
    <property type="entry name" value="Ferritin_CCC1_N"/>
</dbReference>
<keyword evidence="3" id="KW-1185">Reference proteome</keyword>
<accession>A0A3R9PJC1</accession>
<sequence length="301" mass="33151">MEGISSSLADAARKAVLDEYREYVTYGILAKLERNEKRRRILETLSSQELGHFQFLSRFVEVKPSLWRVRLHAYLMALLRLIFGVTFVAKFSERGEQKAIIHYRSMEGLLHGDDLAALQNIIREEEEHEKALISQLDETIVRYMGALVLGLADAIIEITGTHAGTLGTTNNTIVAGVIGLIVGVGAAISMASASYLQTKHDMGKSPAIAALVTGIGYIFAVSLISLPYFLTHNIYLAFGASISVGALLTLLFTFQASVYAEKDFRFEFLQTLGLLLGTAFLTYFIGEWLGYLFGIRGLIGA</sequence>
<keyword evidence="1" id="KW-0812">Transmembrane</keyword>
<evidence type="ECO:0000313" key="2">
    <source>
        <dbReference type="EMBL" id="RSN78075.1"/>
    </source>
</evidence>
<feature type="transmembrane region" description="Helical" evidence="1">
    <location>
        <begin position="208"/>
        <end position="228"/>
    </location>
</feature>
<feature type="transmembrane region" description="Helical" evidence="1">
    <location>
        <begin position="266"/>
        <end position="286"/>
    </location>
</feature>
<evidence type="ECO:0000313" key="3">
    <source>
        <dbReference type="Proteomes" id="UP000277582"/>
    </source>
</evidence>
<reference evidence="2 3" key="1">
    <citation type="submission" date="2018-10" db="EMBL/GenBank/DDBJ databases">
        <title>Co-occurring genomic capacity for anaerobic methane metabolism and dissimilatory sulfite reduction discovered in the Korarchaeota.</title>
        <authorList>
            <person name="Mckay L.J."/>
            <person name="Dlakic M."/>
            <person name="Fields M.W."/>
            <person name="Delmont T.O."/>
            <person name="Eren A.M."/>
            <person name="Jay Z.J."/>
            <person name="Klingelsmith K.B."/>
            <person name="Rusch D.B."/>
            <person name="Inskeep W.P."/>
        </authorList>
    </citation>
    <scope>NUCLEOTIDE SEQUENCE [LARGE SCALE GENOMIC DNA]</scope>
    <source>
        <strain evidence="2 3">MDKW</strain>
    </source>
</reference>
<evidence type="ECO:0000256" key="1">
    <source>
        <dbReference type="SAM" id="Phobius"/>
    </source>
</evidence>
<keyword evidence="1" id="KW-1133">Transmembrane helix</keyword>
<dbReference type="AlphaFoldDB" id="A0A3R9PJC1"/>
<feature type="transmembrane region" description="Helical" evidence="1">
    <location>
        <begin position="71"/>
        <end position="89"/>
    </location>
</feature>
<feature type="transmembrane region" description="Helical" evidence="1">
    <location>
        <begin position="172"/>
        <end position="196"/>
    </location>
</feature>
<dbReference type="InterPro" id="IPR009078">
    <property type="entry name" value="Ferritin-like_SF"/>
</dbReference>
<dbReference type="EMBL" id="RCOS01000025">
    <property type="protein sequence ID" value="RSN78075.1"/>
    <property type="molecule type" value="Genomic_DNA"/>
</dbReference>
<comment type="caution">
    <text evidence="2">The sequence shown here is derived from an EMBL/GenBank/DDBJ whole genome shotgun (WGS) entry which is preliminary data.</text>
</comment>